<keyword evidence="4" id="KW-1133">Transmembrane helix</keyword>
<gene>
    <name evidence="6" type="ORF">DEBURN_LOCUS5644</name>
</gene>
<accession>A0A9N9A7W4</accession>
<dbReference type="Pfam" id="PF06140">
    <property type="entry name" value="Ifi-6-16"/>
    <property type="match status" value="1"/>
</dbReference>
<keyword evidence="5" id="KW-0472">Membrane</keyword>
<dbReference type="EMBL" id="CAJVPK010000515">
    <property type="protein sequence ID" value="CAG8520672.1"/>
    <property type="molecule type" value="Genomic_DNA"/>
</dbReference>
<dbReference type="PANTHER" id="PTHR16932">
    <property type="entry name" value="INTERFERON ALPHA-INDUCIBLE PROTEIN 27"/>
    <property type="match status" value="1"/>
</dbReference>
<dbReference type="Gene3D" id="6.10.110.10">
    <property type="match status" value="1"/>
</dbReference>
<evidence type="ECO:0000256" key="3">
    <source>
        <dbReference type="ARBA" id="ARBA00022692"/>
    </source>
</evidence>
<proteinExistence type="inferred from homology"/>
<evidence type="ECO:0000256" key="2">
    <source>
        <dbReference type="ARBA" id="ARBA00007262"/>
    </source>
</evidence>
<evidence type="ECO:0000256" key="4">
    <source>
        <dbReference type="ARBA" id="ARBA00022989"/>
    </source>
</evidence>
<dbReference type="AlphaFoldDB" id="A0A9N9A7W4"/>
<evidence type="ECO:0000256" key="1">
    <source>
        <dbReference type="ARBA" id="ARBA00004141"/>
    </source>
</evidence>
<comment type="subcellular location">
    <subcellularLocation>
        <location evidence="1">Membrane</location>
        <topology evidence="1">Multi-pass membrane protein</topology>
    </subcellularLocation>
</comment>
<evidence type="ECO:0000313" key="6">
    <source>
        <dbReference type="EMBL" id="CAG8520672.1"/>
    </source>
</evidence>
<dbReference type="PANTHER" id="PTHR16932:SF18">
    <property type="entry name" value="INTERFERON, ALPHA-INDUCIBLE PROTEIN 27-LIKE 2"/>
    <property type="match status" value="1"/>
</dbReference>
<keyword evidence="7" id="KW-1185">Reference proteome</keyword>
<organism evidence="6 7">
    <name type="scientific">Diversispora eburnea</name>
    <dbReference type="NCBI Taxonomy" id="1213867"/>
    <lineage>
        <taxon>Eukaryota</taxon>
        <taxon>Fungi</taxon>
        <taxon>Fungi incertae sedis</taxon>
        <taxon>Mucoromycota</taxon>
        <taxon>Glomeromycotina</taxon>
        <taxon>Glomeromycetes</taxon>
        <taxon>Diversisporales</taxon>
        <taxon>Diversisporaceae</taxon>
        <taxon>Diversispora</taxon>
    </lineage>
</organism>
<evidence type="ECO:0000313" key="7">
    <source>
        <dbReference type="Proteomes" id="UP000789706"/>
    </source>
</evidence>
<dbReference type="Proteomes" id="UP000789706">
    <property type="component" value="Unassembled WGS sequence"/>
</dbReference>
<dbReference type="OrthoDB" id="2401555at2759"/>
<keyword evidence="3" id="KW-0812">Transmembrane</keyword>
<dbReference type="InterPro" id="IPR038213">
    <property type="entry name" value="IFI6/IFI27-like_sf"/>
</dbReference>
<name>A0A9N9A7W4_9GLOM</name>
<dbReference type="InterPro" id="IPR009311">
    <property type="entry name" value="IFI6/IFI27-like"/>
</dbReference>
<sequence>MVEISDLTLLKVAIYNAFVNYGHIHSPKPIWKNPWVIGGATALTGAPFAATIVGALGFGSGSIAAGSFAAWFMSLYGRNASSGNVCAILQSIGAVGLGKAGVVTTGTTSVAIGEGLGKFFGDRTLSESEEKTFESFIKIELIEDCYSENYETIVKSSKVVLHLYKKVLENEKIVETFLQVILIVTHFTNSKYFDFMVDSQDIGVESLKGCIYLLQKLIQTYNGTRVSVLSENKVAGNVRGYSLDLSDYEVPPDLLPIVEEWKRNCQENNDSSKHIHISYHPYTSINCCICYCIYRVYRYFFQDHKFKEDEQFNRLGTDKRK</sequence>
<reference evidence="6" key="1">
    <citation type="submission" date="2021-06" db="EMBL/GenBank/DDBJ databases">
        <authorList>
            <person name="Kallberg Y."/>
            <person name="Tangrot J."/>
            <person name="Rosling A."/>
        </authorList>
    </citation>
    <scope>NUCLEOTIDE SEQUENCE</scope>
    <source>
        <strain evidence="6">AZ414A</strain>
    </source>
</reference>
<comment type="caution">
    <text evidence="6">The sequence shown here is derived from an EMBL/GenBank/DDBJ whole genome shotgun (WGS) entry which is preliminary data.</text>
</comment>
<comment type="similarity">
    <text evidence="2">Belongs to the IFI6/IFI27 family.</text>
</comment>
<protein>
    <submittedName>
        <fullName evidence="6">1685_t:CDS:1</fullName>
    </submittedName>
</protein>
<evidence type="ECO:0000256" key="5">
    <source>
        <dbReference type="ARBA" id="ARBA00023136"/>
    </source>
</evidence>
<dbReference type="GO" id="GO:0016020">
    <property type="term" value="C:membrane"/>
    <property type="evidence" value="ECO:0007669"/>
    <property type="project" value="UniProtKB-SubCell"/>
</dbReference>